<dbReference type="GO" id="GO:0016787">
    <property type="term" value="F:hydrolase activity"/>
    <property type="evidence" value="ECO:0007669"/>
    <property type="project" value="UniProtKB-KW"/>
</dbReference>
<evidence type="ECO:0000313" key="4">
    <source>
        <dbReference type="Proteomes" id="UP000752012"/>
    </source>
</evidence>
<protein>
    <submittedName>
        <fullName evidence="3">Alpha/beta hydrolase</fullName>
    </submittedName>
</protein>
<name>A0A969TV94_9BACI</name>
<dbReference type="Proteomes" id="UP000752012">
    <property type="component" value="Unassembled WGS sequence"/>
</dbReference>
<feature type="domain" description="AB hydrolase-1" evidence="2">
    <location>
        <begin position="83"/>
        <end position="203"/>
    </location>
</feature>
<dbReference type="EMBL" id="JAATHJ010000001">
    <property type="protein sequence ID" value="NJP36144.1"/>
    <property type="molecule type" value="Genomic_DNA"/>
</dbReference>
<evidence type="ECO:0000259" key="2">
    <source>
        <dbReference type="Pfam" id="PF00561"/>
    </source>
</evidence>
<sequence>MGTLVKLILTAGGAAGLLLLLVYLFQDRLLFFPQTMTEQEAELAAEHEPRAEMVQFDREDGTTLHGWLVQAAEHPGEQLLIYYGGNGEEVSGQIMEMAGPLSDWDVLLVNYRGYGMSGGTPEEEALYQDAEHIFEEAAAGYSRTAVMGRSIGTAIAVRTAAIFQPDDVVLISPFDRLEEVAAEAYPFLPVRTLLRSEFDTASRINELEHMLVLAGGDDQIITPARTEALMEVYEGEAVYQLLEGRGHNDLHLHPEYWPLIGDYLQERS</sequence>
<dbReference type="Gene3D" id="3.40.50.1820">
    <property type="entry name" value="alpha/beta hydrolase"/>
    <property type="match status" value="1"/>
</dbReference>
<dbReference type="Pfam" id="PF00561">
    <property type="entry name" value="Abhydrolase_1"/>
    <property type="match status" value="1"/>
</dbReference>
<keyword evidence="3" id="KW-0378">Hydrolase</keyword>
<gene>
    <name evidence="3" type="ORF">HCN83_00895</name>
</gene>
<dbReference type="PANTHER" id="PTHR12277:SF81">
    <property type="entry name" value="PROTEIN ABHD13"/>
    <property type="match status" value="1"/>
</dbReference>
<dbReference type="RefSeq" id="WP_168004419.1">
    <property type="nucleotide sequence ID" value="NZ_JAATHJ010000001.1"/>
</dbReference>
<keyword evidence="1" id="KW-0472">Membrane</keyword>
<evidence type="ECO:0000313" key="3">
    <source>
        <dbReference type="EMBL" id="NJP36144.1"/>
    </source>
</evidence>
<dbReference type="PANTHER" id="PTHR12277">
    <property type="entry name" value="ALPHA/BETA HYDROLASE DOMAIN-CONTAINING PROTEIN"/>
    <property type="match status" value="1"/>
</dbReference>
<dbReference type="InterPro" id="IPR000073">
    <property type="entry name" value="AB_hydrolase_1"/>
</dbReference>
<proteinExistence type="predicted"/>
<accession>A0A969TV94</accession>
<reference evidence="3 4" key="1">
    <citation type="submission" date="2020-03" db="EMBL/GenBank/DDBJ databases">
        <title>Assessment of the enzymatic potential of alkaline-tolerant lipase obtained from Bacillus luteus H11 (technogenic soil) for the bioremediation of saline soils contaminated with petroleum substances.</title>
        <authorList>
            <person name="Kalwasinska A."/>
        </authorList>
    </citation>
    <scope>NUCLEOTIDE SEQUENCE [LARGE SCALE GENOMIC DNA]</scope>
    <source>
        <strain evidence="3 4">H11</strain>
    </source>
</reference>
<keyword evidence="1" id="KW-1133">Transmembrane helix</keyword>
<keyword evidence="4" id="KW-1185">Reference proteome</keyword>
<dbReference type="InterPro" id="IPR029058">
    <property type="entry name" value="AB_hydrolase_fold"/>
</dbReference>
<evidence type="ECO:0000256" key="1">
    <source>
        <dbReference type="SAM" id="Phobius"/>
    </source>
</evidence>
<comment type="caution">
    <text evidence="3">The sequence shown here is derived from an EMBL/GenBank/DDBJ whole genome shotgun (WGS) entry which is preliminary data.</text>
</comment>
<organism evidence="3 4">
    <name type="scientific">Alkalicoccus luteus</name>
    <dbReference type="NCBI Taxonomy" id="1237094"/>
    <lineage>
        <taxon>Bacteria</taxon>
        <taxon>Bacillati</taxon>
        <taxon>Bacillota</taxon>
        <taxon>Bacilli</taxon>
        <taxon>Bacillales</taxon>
        <taxon>Bacillaceae</taxon>
        <taxon>Alkalicoccus</taxon>
    </lineage>
</organism>
<dbReference type="SUPFAM" id="SSF53474">
    <property type="entry name" value="alpha/beta-Hydrolases"/>
    <property type="match status" value="1"/>
</dbReference>
<dbReference type="AlphaFoldDB" id="A0A969TV94"/>
<feature type="transmembrane region" description="Helical" evidence="1">
    <location>
        <begin position="7"/>
        <end position="25"/>
    </location>
</feature>
<keyword evidence="1" id="KW-0812">Transmembrane</keyword>